<name>A0A840GDG4_RHOTE</name>
<evidence type="ECO:0000313" key="3">
    <source>
        <dbReference type="Proteomes" id="UP000587070"/>
    </source>
</evidence>
<proteinExistence type="predicted"/>
<feature type="domain" description="HTH cro/C1-type" evidence="1">
    <location>
        <begin position="8"/>
        <end position="64"/>
    </location>
</feature>
<organism evidence="2 3">
    <name type="scientific">Rhodocyclus tenuis</name>
    <name type="common">Rhodospirillum tenue</name>
    <dbReference type="NCBI Taxonomy" id="1066"/>
    <lineage>
        <taxon>Bacteria</taxon>
        <taxon>Pseudomonadati</taxon>
        <taxon>Pseudomonadota</taxon>
        <taxon>Betaproteobacteria</taxon>
        <taxon>Rhodocyclales</taxon>
        <taxon>Rhodocyclaceae</taxon>
        <taxon>Rhodocyclus</taxon>
    </lineage>
</organism>
<dbReference type="RefSeq" id="WP_184415265.1">
    <property type="nucleotide sequence ID" value="NZ_JACIGE010000015.1"/>
</dbReference>
<evidence type="ECO:0000313" key="2">
    <source>
        <dbReference type="EMBL" id="MBB4248900.1"/>
    </source>
</evidence>
<dbReference type="Pfam" id="PF13560">
    <property type="entry name" value="HTH_31"/>
    <property type="match status" value="1"/>
</dbReference>
<keyword evidence="3" id="KW-1185">Reference proteome</keyword>
<dbReference type="CDD" id="cd00093">
    <property type="entry name" value="HTH_XRE"/>
    <property type="match status" value="1"/>
</dbReference>
<dbReference type="EMBL" id="JACIGE010000015">
    <property type="protein sequence ID" value="MBB4248900.1"/>
    <property type="molecule type" value="Genomic_DNA"/>
</dbReference>
<dbReference type="InterPro" id="IPR001387">
    <property type="entry name" value="Cro/C1-type_HTH"/>
</dbReference>
<dbReference type="AlphaFoldDB" id="A0A840GDG4"/>
<evidence type="ECO:0000259" key="1">
    <source>
        <dbReference type="PROSITE" id="PS50943"/>
    </source>
</evidence>
<reference evidence="2 3" key="1">
    <citation type="submission" date="2020-08" db="EMBL/GenBank/DDBJ databases">
        <title>Genome sequencing of Purple Non-Sulfur Bacteria from various extreme environments.</title>
        <authorList>
            <person name="Mayer M."/>
        </authorList>
    </citation>
    <scope>NUCLEOTIDE SEQUENCE [LARGE SCALE GENOMIC DNA]</scope>
    <source>
        <strain evidence="2 3">2761</strain>
    </source>
</reference>
<protein>
    <submittedName>
        <fullName evidence="2">Transcriptional regulator with XRE-family HTH domain</fullName>
    </submittedName>
</protein>
<dbReference type="SUPFAM" id="SSF47413">
    <property type="entry name" value="lambda repressor-like DNA-binding domains"/>
    <property type="match status" value="1"/>
</dbReference>
<dbReference type="GO" id="GO:0003677">
    <property type="term" value="F:DNA binding"/>
    <property type="evidence" value="ECO:0007669"/>
    <property type="project" value="InterPro"/>
</dbReference>
<dbReference type="Gene3D" id="1.10.260.40">
    <property type="entry name" value="lambda repressor-like DNA-binding domains"/>
    <property type="match status" value="1"/>
</dbReference>
<sequence>MSPFAIYLRALRKQRGLRQNELARRLGYEPSYISALERSDKGPPKQDFVDRLIRILALSDEEQLALSQALRLSRRQISLPFRASEREYVLLHQLEPQLGRLTPLQIHLIELALQIPAAQDRRAQLST</sequence>
<dbReference type="SMART" id="SM00530">
    <property type="entry name" value="HTH_XRE"/>
    <property type="match status" value="1"/>
</dbReference>
<accession>A0A840GDG4</accession>
<dbReference type="PROSITE" id="PS50943">
    <property type="entry name" value="HTH_CROC1"/>
    <property type="match status" value="1"/>
</dbReference>
<dbReference type="InterPro" id="IPR010982">
    <property type="entry name" value="Lambda_DNA-bd_dom_sf"/>
</dbReference>
<comment type="caution">
    <text evidence="2">The sequence shown here is derived from an EMBL/GenBank/DDBJ whole genome shotgun (WGS) entry which is preliminary data.</text>
</comment>
<gene>
    <name evidence="2" type="ORF">GGD90_003302</name>
</gene>
<dbReference type="Proteomes" id="UP000587070">
    <property type="component" value="Unassembled WGS sequence"/>
</dbReference>